<dbReference type="EMBL" id="JQ277337">
    <property type="protein sequence ID" value="AFS64005.1"/>
    <property type="molecule type" value="Genomic_DNA"/>
</dbReference>
<protein>
    <submittedName>
        <fullName evidence="7">Replicase</fullName>
    </submittedName>
</protein>
<keyword evidence="5" id="KW-0067">ATP-binding</keyword>
<evidence type="ECO:0000259" key="6">
    <source>
        <dbReference type="PROSITE" id="PS51206"/>
    </source>
</evidence>
<name>J9ZY39_9VIRU</name>
<dbReference type="GO" id="GO:0006260">
    <property type="term" value="P:DNA replication"/>
    <property type="evidence" value="ECO:0007669"/>
    <property type="project" value="UniProtKB-KW"/>
</dbReference>
<evidence type="ECO:0000313" key="7">
    <source>
        <dbReference type="EMBL" id="AFS64005.1"/>
    </source>
</evidence>
<dbReference type="Gene3D" id="3.40.50.300">
    <property type="entry name" value="P-loop containing nucleotide triphosphate hydrolases"/>
    <property type="match status" value="1"/>
</dbReference>
<dbReference type="PROSITE" id="PS51206">
    <property type="entry name" value="SF3_HELICASE_1"/>
    <property type="match status" value="1"/>
</dbReference>
<feature type="non-terminal residue" evidence="7">
    <location>
        <position position="112"/>
    </location>
</feature>
<evidence type="ECO:0000256" key="3">
    <source>
        <dbReference type="ARBA" id="ARBA00022705"/>
    </source>
</evidence>
<feature type="domain" description="SF3 helicase" evidence="6">
    <location>
        <begin position="1"/>
        <end position="112"/>
    </location>
</feature>
<dbReference type="InterPro" id="IPR001257">
    <property type="entry name" value="Parvovirus_NS1_helicase"/>
</dbReference>
<dbReference type="GO" id="GO:0005524">
    <property type="term" value="F:ATP binding"/>
    <property type="evidence" value="ECO:0007669"/>
    <property type="project" value="UniProtKB-KW"/>
</dbReference>
<evidence type="ECO:0000256" key="4">
    <source>
        <dbReference type="ARBA" id="ARBA00022741"/>
    </source>
</evidence>
<keyword evidence="3" id="KW-0235">DNA replication</keyword>
<dbReference type="Pfam" id="PF01057">
    <property type="entry name" value="Parvo_NS1"/>
    <property type="match status" value="1"/>
</dbReference>
<keyword evidence="4" id="KW-0547">Nucleotide-binding</keyword>
<evidence type="ECO:0000256" key="1">
    <source>
        <dbReference type="ARBA" id="ARBA00004147"/>
    </source>
</evidence>
<reference evidence="7" key="2">
    <citation type="journal article" date="2012" name="Virol. J.">
        <title>Viral metagenomic analysis of bushpigs (Potamochoerus larvatus) in Uganda identifies novel variants of Porcine parvovirus 4 and Torque teno sus virus 1 and 2.</title>
        <authorList>
            <person name="Blomstrom A.L."/>
            <person name="Stahl K."/>
            <person name="Masembe C."/>
            <person name="Okoth E."/>
            <person name="Okurut A.R."/>
            <person name="Atmnedi P."/>
            <person name="Kemp S."/>
            <person name="Bishop R."/>
            <person name="Belak S."/>
            <person name="Berg M."/>
        </authorList>
    </citation>
    <scope>NUCLEOTIDE SEQUENCE</scope>
    <source>
        <strain evidence="7">3_ug</strain>
    </source>
</reference>
<dbReference type="SUPFAM" id="SSF52540">
    <property type="entry name" value="P-loop containing nucleoside triphosphate hydrolases"/>
    <property type="match status" value="1"/>
</dbReference>
<evidence type="ECO:0000256" key="5">
    <source>
        <dbReference type="ARBA" id="ARBA00022840"/>
    </source>
</evidence>
<dbReference type="GO" id="GO:0042025">
    <property type="term" value="C:host cell nucleus"/>
    <property type="evidence" value="ECO:0007669"/>
    <property type="project" value="UniProtKB-SubCell"/>
</dbReference>
<feature type="non-terminal residue" evidence="7">
    <location>
        <position position="1"/>
    </location>
</feature>
<sequence length="112" mass="12400">YWSMSMTGKRHTLWFFGPATTGKTNLARALCHSAASYGNVNWNNPNFPFQDVVGAQIGWWEEGKMSGEFVEAAKSLLGGGSLRIDRKCQQSVEIISPPFVITSNVDMTIVTR</sequence>
<keyword evidence="2" id="KW-1048">Host nucleus</keyword>
<evidence type="ECO:0000256" key="2">
    <source>
        <dbReference type="ARBA" id="ARBA00022562"/>
    </source>
</evidence>
<reference evidence="7" key="1">
    <citation type="submission" date="2011-12" db="EMBL/GenBank/DDBJ databases">
        <authorList>
            <person name="Blomstroem A.-L."/>
            <person name="Stahl K."/>
            <person name="Masembe C."/>
            <person name="Okurut A.R."/>
            <person name="Atmnedi P."/>
            <person name="Kempe S."/>
            <person name="Bishop R."/>
            <person name="Belak S."/>
            <person name="Berg M."/>
        </authorList>
    </citation>
    <scope>NUCLEOTIDE SEQUENCE</scope>
    <source>
        <strain evidence="7">3_ug</strain>
    </source>
</reference>
<organism evidence="7">
    <name type="scientific">Porcine parvovirus 4</name>
    <dbReference type="NCBI Taxonomy" id="707546"/>
    <lineage>
        <taxon>Viruses</taxon>
        <taxon>Monodnaviria</taxon>
        <taxon>Shotokuvirae</taxon>
        <taxon>Cossaviricota</taxon>
        <taxon>Quintoviricetes</taxon>
        <taxon>Piccovirales</taxon>
        <taxon>Parvoviridae</taxon>
        <taxon>Parvovirinae</taxon>
        <taxon>Copiparvovirus</taxon>
        <taxon>Copiparvovirus ungulate2</taxon>
    </lineage>
</organism>
<dbReference type="InterPro" id="IPR027417">
    <property type="entry name" value="P-loop_NTPase"/>
</dbReference>
<dbReference type="GO" id="GO:0019079">
    <property type="term" value="P:viral genome replication"/>
    <property type="evidence" value="ECO:0007669"/>
    <property type="project" value="InterPro"/>
</dbReference>
<dbReference type="InterPro" id="IPR014015">
    <property type="entry name" value="Helicase_SF3_DNA-vir"/>
</dbReference>
<proteinExistence type="predicted"/>
<accession>J9ZY39</accession>
<comment type="subcellular location">
    <subcellularLocation>
        <location evidence="1">Host nucleus</location>
    </subcellularLocation>
</comment>